<dbReference type="GO" id="GO:0008194">
    <property type="term" value="F:UDP-glycosyltransferase activity"/>
    <property type="evidence" value="ECO:0007669"/>
    <property type="project" value="TreeGrafter"/>
</dbReference>
<dbReference type="Proteomes" id="UP000242188">
    <property type="component" value="Unassembled WGS sequence"/>
</dbReference>
<dbReference type="AlphaFoldDB" id="A0A210QF46"/>
<dbReference type="PANTHER" id="PTHR11214:SF349">
    <property type="entry name" value="BETA-1,3-GALACTOSYLTRANSFERASE BRN"/>
    <property type="match status" value="1"/>
</dbReference>
<dbReference type="EC" id="2.4.1.-" evidence="11"/>
<dbReference type="SUPFAM" id="SSF53448">
    <property type="entry name" value="Nucleotide-diphospho-sugar transferases"/>
    <property type="match status" value="1"/>
</dbReference>
<evidence type="ECO:0000256" key="8">
    <source>
        <dbReference type="ARBA" id="ARBA00023034"/>
    </source>
</evidence>
<gene>
    <name evidence="12" type="ORF">KP79_PYT08202</name>
</gene>
<evidence type="ECO:0000256" key="1">
    <source>
        <dbReference type="ARBA" id="ARBA00004323"/>
    </source>
</evidence>
<dbReference type="InterPro" id="IPR002659">
    <property type="entry name" value="Glyco_trans_31"/>
</dbReference>
<evidence type="ECO:0000313" key="13">
    <source>
        <dbReference type="Proteomes" id="UP000242188"/>
    </source>
</evidence>
<reference evidence="12 13" key="1">
    <citation type="journal article" date="2017" name="Nat. Ecol. Evol.">
        <title>Scallop genome provides insights into evolution of bilaterian karyotype and development.</title>
        <authorList>
            <person name="Wang S."/>
            <person name="Zhang J."/>
            <person name="Jiao W."/>
            <person name="Li J."/>
            <person name="Xun X."/>
            <person name="Sun Y."/>
            <person name="Guo X."/>
            <person name="Huan P."/>
            <person name="Dong B."/>
            <person name="Zhang L."/>
            <person name="Hu X."/>
            <person name="Sun X."/>
            <person name="Wang J."/>
            <person name="Zhao C."/>
            <person name="Wang Y."/>
            <person name="Wang D."/>
            <person name="Huang X."/>
            <person name="Wang R."/>
            <person name="Lv J."/>
            <person name="Li Y."/>
            <person name="Zhang Z."/>
            <person name="Liu B."/>
            <person name="Lu W."/>
            <person name="Hui Y."/>
            <person name="Liang J."/>
            <person name="Zhou Z."/>
            <person name="Hou R."/>
            <person name="Li X."/>
            <person name="Liu Y."/>
            <person name="Li H."/>
            <person name="Ning X."/>
            <person name="Lin Y."/>
            <person name="Zhao L."/>
            <person name="Xing Q."/>
            <person name="Dou J."/>
            <person name="Li Y."/>
            <person name="Mao J."/>
            <person name="Guo H."/>
            <person name="Dou H."/>
            <person name="Li T."/>
            <person name="Mu C."/>
            <person name="Jiang W."/>
            <person name="Fu Q."/>
            <person name="Fu X."/>
            <person name="Miao Y."/>
            <person name="Liu J."/>
            <person name="Yu Q."/>
            <person name="Li R."/>
            <person name="Liao H."/>
            <person name="Li X."/>
            <person name="Kong Y."/>
            <person name="Jiang Z."/>
            <person name="Chourrout D."/>
            <person name="Li R."/>
            <person name="Bao Z."/>
        </authorList>
    </citation>
    <scope>NUCLEOTIDE SEQUENCE [LARGE SCALE GENOMIC DNA]</scope>
    <source>
        <strain evidence="12 13">PY_sf001</strain>
    </source>
</reference>
<organism evidence="12 13">
    <name type="scientific">Mizuhopecten yessoensis</name>
    <name type="common">Japanese scallop</name>
    <name type="synonym">Patinopecten yessoensis</name>
    <dbReference type="NCBI Taxonomy" id="6573"/>
    <lineage>
        <taxon>Eukaryota</taxon>
        <taxon>Metazoa</taxon>
        <taxon>Spiralia</taxon>
        <taxon>Lophotrochozoa</taxon>
        <taxon>Mollusca</taxon>
        <taxon>Bivalvia</taxon>
        <taxon>Autobranchia</taxon>
        <taxon>Pteriomorphia</taxon>
        <taxon>Pectinida</taxon>
        <taxon>Pectinoidea</taxon>
        <taxon>Pectinidae</taxon>
        <taxon>Mizuhopecten</taxon>
    </lineage>
</organism>
<dbReference type="Pfam" id="PF01762">
    <property type="entry name" value="Galactosyl_T"/>
    <property type="match status" value="1"/>
</dbReference>
<evidence type="ECO:0000256" key="3">
    <source>
        <dbReference type="ARBA" id="ARBA00022676"/>
    </source>
</evidence>
<proteinExistence type="inferred from homology"/>
<evidence type="ECO:0000256" key="11">
    <source>
        <dbReference type="RuleBase" id="RU363063"/>
    </source>
</evidence>
<name>A0A210QF46_MIZYE</name>
<keyword evidence="7 11" id="KW-1133">Transmembrane helix</keyword>
<keyword evidence="9 11" id="KW-0472">Membrane</keyword>
<dbReference type="GO" id="GO:0000139">
    <property type="term" value="C:Golgi membrane"/>
    <property type="evidence" value="ECO:0007669"/>
    <property type="project" value="UniProtKB-SubCell"/>
</dbReference>
<evidence type="ECO:0000256" key="2">
    <source>
        <dbReference type="ARBA" id="ARBA00008661"/>
    </source>
</evidence>
<evidence type="ECO:0000256" key="7">
    <source>
        <dbReference type="ARBA" id="ARBA00022989"/>
    </source>
</evidence>
<comment type="caution">
    <text evidence="12">The sequence shown here is derived from an EMBL/GenBank/DDBJ whole genome shotgun (WGS) entry which is preliminary data.</text>
</comment>
<evidence type="ECO:0000256" key="4">
    <source>
        <dbReference type="ARBA" id="ARBA00022679"/>
    </source>
</evidence>
<dbReference type="PANTHER" id="PTHR11214">
    <property type="entry name" value="BETA-1,3-N-ACETYLGLUCOSAMINYLTRANSFERASE"/>
    <property type="match status" value="1"/>
</dbReference>
<comment type="subcellular location">
    <subcellularLocation>
        <location evidence="1 11">Golgi apparatus membrane</location>
        <topology evidence="1 11">Single-pass type II membrane protein</topology>
    </subcellularLocation>
</comment>
<evidence type="ECO:0000256" key="5">
    <source>
        <dbReference type="ARBA" id="ARBA00022692"/>
    </source>
</evidence>
<sequence>MRLLKQPFKTAILLLRNPKLYLLLLVIVVGTILRLHTTKYDSILKKTRVARLHKDLEEWDRRAPIDHQEHNEEIKSALTSLSQRHVSLEKRDSVVVVNNDDLDVERLNGVQTNDSHHERALFEQRESIEYDRIRNDIKLIPKFVVNVIKTEGQKTNKNGTTARFTPDKYPFNVNLTQIVRQYDENGFADVTPINVFDYRYIINPHNTCSGSDAVRVLFIVKSAPHKTSKREIIRDTWADKKRFPWIRIVFSFGIPKEKEGLLDLQDESAKYQDIFLVNYKDNYYNLTLKTVSGLKWAVTHCRRAMYVVSVDDDIYVAPDLLLKYLDDLPARKAETFFSGHRLTGTMPIRDPSSKWYTPKTEYTFKNYPNYIFGGFVIMSMSTVRNFAIAAKYTKLFKFEDVYLGILAAKLGIKVIDNVFVNSGRAFTVSTSFKNTIASHYYGNPKDLRRAWDCHLSILDQHADKAVYCDYIGKRLEHLKSEINDIAKWMEFAKKNS</sequence>
<dbReference type="EMBL" id="NEDP02003920">
    <property type="protein sequence ID" value="OWF47372.1"/>
    <property type="molecule type" value="Genomic_DNA"/>
</dbReference>
<accession>A0A210QF46</accession>
<evidence type="ECO:0000256" key="9">
    <source>
        <dbReference type="ARBA" id="ARBA00023136"/>
    </source>
</evidence>
<keyword evidence="3 11" id="KW-0328">Glycosyltransferase</keyword>
<keyword evidence="4 12" id="KW-0808">Transferase</keyword>
<protein>
    <recommendedName>
        <fullName evidence="11">Hexosyltransferase</fullName>
        <ecNumber evidence="11">2.4.1.-</ecNumber>
    </recommendedName>
</protein>
<keyword evidence="13" id="KW-1185">Reference proteome</keyword>
<dbReference type="InterPro" id="IPR029044">
    <property type="entry name" value="Nucleotide-diphossugar_trans"/>
</dbReference>
<evidence type="ECO:0000313" key="12">
    <source>
        <dbReference type="EMBL" id="OWF47372.1"/>
    </source>
</evidence>
<keyword evidence="6 11" id="KW-0735">Signal-anchor</keyword>
<keyword evidence="5 11" id="KW-0812">Transmembrane</keyword>
<feature type="transmembrane region" description="Helical" evidence="11">
    <location>
        <begin position="20"/>
        <end position="37"/>
    </location>
</feature>
<evidence type="ECO:0000256" key="6">
    <source>
        <dbReference type="ARBA" id="ARBA00022968"/>
    </source>
</evidence>
<dbReference type="GO" id="GO:0016758">
    <property type="term" value="F:hexosyltransferase activity"/>
    <property type="evidence" value="ECO:0007669"/>
    <property type="project" value="InterPro"/>
</dbReference>
<evidence type="ECO:0000256" key="10">
    <source>
        <dbReference type="ARBA" id="ARBA00023180"/>
    </source>
</evidence>
<dbReference type="GO" id="GO:0006493">
    <property type="term" value="P:protein O-linked glycosylation"/>
    <property type="evidence" value="ECO:0007669"/>
    <property type="project" value="TreeGrafter"/>
</dbReference>
<dbReference type="OrthoDB" id="2139606at2759"/>
<keyword evidence="8 11" id="KW-0333">Golgi apparatus</keyword>
<keyword evidence="10" id="KW-0325">Glycoprotein</keyword>
<dbReference type="FunFam" id="3.90.550.50:FF:000001">
    <property type="entry name" value="Hexosyltransferase"/>
    <property type="match status" value="1"/>
</dbReference>
<dbReference type="Gene3D" id="3.90.550.50">
    <property type="match status" value="1"/>
</dbReference>
<comment type="similarity">
    <text evidence="2 11">Belongs to the glycosyltransferase 31 family.</text>
</comment>